<evidence type="ECO:0000313" key="2">
    <source>
        <dbReference type="Proteomes" id="UP001381693"/>
    </source>
</evidence>
<dbReference type="EMBL" id="JAXCGZ010008830">
    <property type="protein sequence ID" value="KAK7077437.1"/>
    <property type="molecule type" value="Genomic_DNA"/>
</dbReference>
<keyword evidence="2" id="KW-1185">Reference proteome</keyword>
<dbReference type="AlphaFoldDB" id="A0AAN9AB93"/>
<proteinExistence type="predicted"/>
<dbReference type="Proteomes" id="UP001381693">
    <property type="component" value="Unassembled WGS sequence"/>
</dbReference>
<sequence>MSLSSDARSSVSSMTGEEFMHAWPLNMEHIAEQLNPTLTQPHRFPQPDYNCMQLESLLALE</sequence>
<organism evidence="1 2">
    <name type="scientific">Halocaridina rubra</name>
    <name type="common">Hawaiian red shrimp</name>
    <dbReference type="NCBI Taxonomy" id="373956"/>
    <lineage>
        <taxon>Eukaryota</taxon>
        <taxon>Metazoa</taxon>
        <taxon>Ecdysozoa</taxon>
        <taxon>Arthropoda</taxon>
        <taxon>Crustacea</taxon>
        <taxon>Multicrustacea</taxon>
        <taxon>Malacostraca</taxon>
        <taxon>Eumalacostraca</taxon>
        <taxon>Eucarida</taxon>
        <taxon>Decapoda</taxon>
        <taxon>Pleocyemata</taxon>
        <taxon>Caridea</taxon>
        <taxon>Atyoidea</taxon>
        <taxon>Atyidae</taxon>
        <taxon>Halocaridina</taxon>
    </lineage>
</organism>
<comment type="caution">
    <text evidence="1">The sequence shown here is derived from an EMBL/GenBank/DDBJ whole genome shotgun (WGS) entry which is preliminary data.</text>
</comment>
<protein>
    <submittedName>
        <fullName evidence="1">Uncharacterized protein</fullName>
    </submittedName>
</protein>
<feature type="non-terminal residue" evidence="1">
    <location>
        <position position="61"/>
    </location>
</feature>
<gene>
    <name evidence="1" type="ORF">SK128_018017</name>
</gene>
<evidence type="ECO:0000313" key="1">
    <source>
        <dbReference type="EMBL" id="KAK7077437.1"/>
    </source>
</evidence>
<name>A0AAN9AB93_HALRR</name>
<reference evidence="1 2" key="1">
    <citation type="submission" date="2023-11" db="EMBL/GenBank/DDBJ databases">
        <title>Halocaridina rubra genome assembly.</title>
        <authorList>
            <person name="Smith C."/>
        </authorList>
    </citation>
    <scope>NUCLEOTIDE SEQUENCE [LARGE SCALE GENOMIC DNA]</scope>
    <source>
        <strain evidence="1">EP-1</strain>
        <tissue evidence="1">Whole</tissue>
    </source>
</reference>
<accession>A0AAN9AB93</accession>